<dbReference type="EMBL" id="AAKFJU010000015">
    <property type="protein sequence ID" value="ECR2912645.1"/>
    <property type="molecule type" value="Genomic_DNA"/>
</dbReference>
<reference evidence="1" key="1">
    <citation type="submission" date="2019-06" db="EMBL/GenBank/DDBJ databases">
        <authorList>
            <consortium name="NARMS: The National Antimicrobial Resistance Monitoring System"/>
        </authorList>
    </citation>
    <scope>NUCLEOTIDE SEQUENCE</scope>
    <source>
        <strain evidence="1">FSIS11921961</strain>
    </source>
</reference>
<dbReference type="EMBL" id="AAKEYQ010000062">
    <property type="protein sequence ID" value="ECR2128756.1"/>
    <property type="molecule type" value="Genomic_DNA"/>
</dbReference>
<evidence type="ECO:0000313" key="5">
    <source>
        <dbReference type="EMBL" id="ECR2128756.1"/>
    </source>
</evidence>
<evidence type="ECO:0000313" key="6">
    <source>
        <dbReference type="EMBL" id="ECR2857912.1"/>
    </source>
</evidence>
<dbReference type="EMBL" id="AAKDJR010000008">
    <property type="protein sequence ID" value="ECQ8878506.1"/>
    <property type="molecule type" value="Genomic_DNA"/>
</dbReference>
<evidence type="ECO:0000313" key="3">
    <source>
        <dbReference type="EMBL" id="ECQ9106128.1"/>
    </source>
</evidence>
<dbReference type="EMBL" id="AAKDMM010000005">
    <property type="protein sequence ID" value="ECQ9106128.1"/>
    <property type="molecule type" value="Genomic_DNA"/>
</dbReference>
<evidence type="ECO:0000313" key="2">
    <source>
        <dbReference type="EMBL" id="ECQ8878506.1"/>
    </source>
</evidence>
<accession>A0A5Z0DAI5</accession>
<dbReference type="EMBL" id="AAKEOA010000028">
    <property type="protein sequence ID" value="ECR1614799.1"/>
    <property type="molecule type" value="Genomic_DNA"/>
</dbReference>
<dbReference type="RefSeq" id="WP_044260197.1">
    <property type="nucleotide sequence ID" value="NZ_CP186709.1"/>
</dbReference>
<comment type="caution">
    <text evidence="2">The sequence shown here is derived from an EMBL/GenBank/DDBJ whole genome shotgun (WGS) entry which is preliminary data.</text>
</comment>
<sequence length="104" mass="12546">MRITFHFEKEYTSTPYARNAEHDKEKNGEDFEKNYLSKWIDEKQETLIKVDNLELPFSDSFVDASFCKLIRQNKKLFYKYIKIDNKTDDEKDLLNTIKEVLARK</sequence>
<evidence type="ECO:0000313" key="1">
    <source>
        <dbReference type="EMBL" id="ECL0462967.1"/>
    </source>
</evidence>
<dbReference type="AlphaFoldDB" id="A0A5Z0DAI5"/>
<dbReference type="EMBL" id="AAKFIP010000021">
    <property type="protein sequence ID" value="ECR2857912.1"/>
    <property type="molecule type" value="Genomic_DNA"/>
</dbReference>
<gene>
    <name evidence="3" type="ORF">F0F31_04670</name>
    <name evidence="2" type="ORF">F0G84_03405</name>
    <name evidence="4" type="ORF">F0K10_08635</name>
    <name evidence="5" type="ORF">F0N48_09205</name>
    <name evidence="6" type="ORF">F1N36_06555</name>
    <name evidence="7" type="ORF">F1N62_08055</name>
    <name evidence="1" type="ORF">FKJ47_09145</name>
</gene>
<organism evidence="2">
    <name type="scientific">Campylobacter jejuni</name>
    <dbReference type="NCBI Taxonomy" id="197"/>
    <lineage>
        <taxon>Bacteria</taxon>
        <taxon>Pseudomonadati</taxon>
        <taxon>Campylobacterota</taxon>
        <taxon>Epsilonproteobacteria</taxon>
        <taxon>Campylobacterales</taxon>
        <taxon>Campylobacteraceae</taxon>
        <taxon>Campylobacter</taxon>
    </lineage>
</organism>
<dbReference type="EMBL" id="AAJERN010000030">
    <property type="protein sequence ID" value="ECL0462967.1"/>
    <property type="molecule type" value="Genomic_DNA"/>
</dbReference>
<proteinExistence type="predicted"/>
<evidence type="ECO:0000313" key="4">
    <source>
        <dbReference type="EMBL" id="ECR1614799.1"/>
    </source>
</evidence>
<protein>
    <submittedName>
        <fullName evidence="2">Uncharacterized protein</fullName>
    </submittedName>
</protein>
<evidence type="ECO:0000313" key="7">
    <source>
        <dbReference type="EMBL" id="ECR2912645.1"/>
    </source>
</evidence>
<reference evidence="2" key="2">
    <citation type="submission" date="2019-08" db="EMBL/GenBank/DDBJ databases">
        <authorList>
            <person name="Ashton P.M."/>
            <person name="Dallman T."/>
            <person name="Nair S."/>
            <person name="De Pinna E."/>
            <person name="Peters T."/>
            <person name="Grant K."/>
        </authorList>
    </citation>
    <scope>NUCLEOTIDE SEQUENCE</scope>
    <source>
        <strain evidence="6">183682</strain>
        <strain evidence="7">203504</strain>
        <strain evidence="5">221506</strain>
        <strain evidence="4">228931</strain>
        <strain evidence="3">241882</strain>
        <strain evidence="2">241940</strain>
    </source>
</reference>
<name>A0A5Z0DAI5_CAMJU</name>